<reference evidence="1" key="1">
    <citation type="submission" date="2021-06" db="EMBL/GenBank/DDBJ databases">
        <title>Interrogation of the integrated mobile genetic elements in gut-associated Bacteroides with a consensus prediction approach.</title>
        <authorList>
            <person name="Campbell D.E."/>
            <person name="Leigh J.R."/>
            <person name="Kim T."/>
            <person name="England W."/>
            <person name="Whitaker R.J."/>
            <person name="Degnan P.H."/>
        </authorList>
    </citation>
    <scope>NUCLEOTIDE SEQUENCE</scope>
    <source>
        <strain evidence="1">VPI-3443</strain>
    </source>
</reference>
<dbReference type="EMBL" id="CP083685">
    <property type="protein sequence ID" value="UYU89428.1"/>
    <property type="molecule type" value="Genomic_DNA"/>
</dbReference>
<name>A0AB38U983_BACT4</name>
<dbReference type="RefSeq" id="WP_264455119.1">
    <property type="nucleotide sequence ID" value="NZ_CP083685.1"/>
</dbReference>
<gene>
    <name evidence="1" type="ORF">KQP74_15900</name>
</gene>
<organism evidence="1 2">
    <name type="scientific">Bacteroides thetaiotaomicron</name>
    <dbReference type="NCBI Taxonomy" id="818"/>
    <lineage>
        <taxon>Bacteria</taxon>
        <taxon>Pseudomonadati</taxon>
        <taxon>Bacteroidota</taxon>
        <taxon>Bacteroidia</taxon>
        <taxon>Bacteroidales</taxon>
        <taxon>Bacteroidaceae</taxon>
        <taxon>Bacteroides</taxon>
    </lineage>
</organism>
<proteinExistence type="predicted"/>
<evidence type="ECO:0000313" key="1">
    <source>
        <dbReference type="EMBL" id="UYU89428.1"/>
    </source>
</evidence>
<dbReference type="AlphaFoldDB" id="A0AB38U983"/>
<dbReference type="Proteomes" id="UP001162960">
    <property type="component" value="Chromosome"/>
</dbReference>
<protein>
    <submittedName>
        <fullName evidence="1">Uncharacterized protein</fullName>
    </submittedName>
</protein>
<sequence length="125" mass="14235">MNRAIYLDRRKFDKFDDNHFIVYLNEETIPEYVPEVMDGQPEPEPCTAYAYSGSEKDGGTIIEATSAQYDDFVAGLVRLKFSQNQVEAILCNQGDGDDEHLAEYNALQLYRKDCKTIAAELLARE</sequence>
<evidence type="ECO:0000313" key="2">
    <source>
        <dbReference type="Proteomes" id="UP001162960"/>
    </source>
</evidence>
<accession>A0AB38U983</accession>